<dbReference type="InterPro" id="IPR015408">
    <property type="entry name" value="Znf_Mcm10/DnaG"/>
</dbReference>
<dbReference type="GO" id="GO:0008270">
    <property type="term" value="F:zinc ion binding"/>
    <property type="evidence" value="ECO:0007669"/>
    <property type="project" value="UniProtKB-KW"/>
</dbReference>
<keyword evidence="5" id="KW-0863">Zinc-finger</keyword>
<dbReference type="OrthoDB" id="202825at2759"/>
<dbReference type="PANTHER" id="PTHR13454:SF11">
    <property type="entry name" value="PROTEIN MCM10 HOMOLOG"/>
    <property type="match status" value="1"/>
</dbReference>
<feature type="region of interest" description="Disordered" evidence="8">
    <location>
        <begin position="1"/>
        <end position="83"/>
    </location>
</feature>
<name>A0A6G1HQY7_9PEZI</name>
<feature type="compositionally biased region" description="Basic and acidic residues" evidence="8">
    <location>
        <begin position="163"/>
        <end position="172"/>
    </location>
</feature>
<feature type="region of interest" description="Disordered" evidence="8">
    <location>
        <begin position="305"/>
        <end position="326"/>
    </location>
</feature>
<dbReference type="InterPro" id="IPR055065">
    <property type="entry name" value="OB_MCM10"/>
</dbReference>
<evidence type="ECO:0000256" key="1">
    <source>
        <dbReference type="ARBA" id="ARBA00004123"/>
    </source>
</evidence>
<feature type="compositionally biased region" description="Polar residues" evidence="8">
    <location>
        <begin position="252"/>
        <end position="264"/>
    </location>
</feature>
<evidence type="ECO:0000256" key="8">
    <source>
        <dbReference type="SAM" id="MobiDB-lite"/>
    </source>
</evidence>
<comment type="subcellular location">
    <subcellularLocation>
        <location evidence="1">Nucleus</location>
    </subcellularLocation>
</comment>
<feature type="compositionally biased region" description="Acidic residues" evidence="8">
    <location>
        <begin position="67"/>
        <end position="81"/>
    </location>
</feature>
<feature type="domain" description="Zinc finger Mcm10/DnaG-type" evidence="9">
    <location>
        <begin position="482"/>
        <end position="527"/>
    </location>
</feature>
<feature type="compositionally biased region" description="Low complexity" evidence="8">
    <location>
        <begin position="222"/>
        <end position="237"/>
    </location>
</feature>
<dbReference type="PANTHER" id="PTHR13454">
    <property type="entry name" value="PROTEIN MCM10 HOMOLOG"/>
    <property type="match status" value="1"/>
</dbReference>
<feature type="compositionally biased region" description="Gly residues" evidence="8">
    <location>
        <begin position="549"/>
        <end position="561"/>
    </location>
</feature>
<dbReference type="GO" id="GO:0003688">
    <property type="term" value="F:DNA replication origin binding"/>
    <property type="evidence" value="ECO:0007669"/>
    <property type="project" value="TreeGrafter"/>
</dbReference>
<dbReference type="Pfam" id="PF22379">
    <property type="entry name" value="OB_MCM10"/>
    <property type="match status" value="1"/>
</dbReference>
<proteinExistence type="inferred from homology"/>
<feature type="region of interest" description="Disordered" evidence="8">
    <location>
        <begin position="655"/>
        <end position="687"/>
    </location>
</feature>
<feature type="compositionally biased region" description="Basic and acidic residues" evidence="8">
    <location>
        <begin position="207"/>
        <end position="221"/>
    </location>
</feature>
<evidence type="ECO:0000313" key="11">
    <source>
        <dbReference type="EMBL" id="KAF2398259.1"/>
    </source>
</evidence>
<evidence type="ECO:0000256" key="5">
    <source>
        <dbReference type="ARBA" id="ARBA00022771"/>
    </source>
</evidence>
<evidence type="ECO:0000259" key="9">
    <source>
        <dbReference type="Pfam" id="PF09329"/>
    </source>
</evidence>
<protein>
    <submittedName>
        <fullName evidence="11">Uncharacterized protein</fullName>
    </submittedName>
</protein>
<keyword evidence="4" id="KW-0479">Metal-binding</keyword>
<evidence type="ECO:0000256" key="4">
    <source>
        <dbReference type="ARBA" id="ARBA00022723"/>
    </source>
</evidence>
<dbReference type="AlphaFoldDB" id="A0A6G1HQY7"/>
<evidence type="ECO:0000256" key="3">
    <source>
        <dbReference type="ARBA" id="ARBA00022705"/>
    </source>
</evidence>
<dbReference type="Proteomes" id="UP000799640">
    <property type="component" value="Unassembled WGS sequence"/>
</dbReference>
<keyword evidence="6" id="KW-0862">Zinc</keyword>
<feature type="region of interest" description="Disordered" evidence="8">
    <location>
        <begin position="541"/>
        <end position="561"/>
    </location>
</feature>
<keyword evidence="3" id="KW-0235">DNA replication</keyword>
<dbReference type="InterPro" id="IPR040184">
    <property type="entry name" value="Mcm10"/>
</dbReference>
<reference evidence="11" key="1">
    <citation type="journal article" date="2020" name="Stud. Mycol.">
        <title>101 Dothideomycetes genomes: a test case for predicting lifestyles and emergence of pathogens.</title>
        <authorList>
            <person name="Haridas S."/>
            <person name="Albert R."/>
            <person name="Binder M."/>
            <person name="Bloem J."/>
            <person name="Labutti K."/>
            <person name="Salamov A."/>
            <person name="Andreopoulos B."/>
            <person name="Baker S."/>
            <person name="Barry K."/>
            <person name="Bills G."/>
            <person name="Bluhm B."/>
            <person name="Cannon C."/>
            <person name="Castanera R."/>
            <person name="Culley D."/>
            <person name="Daum C."/>
            <person name="Ezra D."/>
            <person name="Gonzalez J."/>
            <person name="Henrissat B."/>
            <person name="Kuo A."/>
            <person name="Liang C."/>
            <person name="Lipzen A."/>
            <person name="Lutzoni F."/>
            <person name="Magnuson J."/>
            <person name="Mondo S."/>
            <person name="Nolan M."/>
            <person name="Ohm R."/>
            <person name="Pangilinan J."/>
            <person name="Park H.-J."/>
            <person name="Ramirez L."/>
            <person name="Alfaro M."/>
            <person name="Sun H."/>
            <person name="Tritt A."/>
            <person name="Yoshinaga Y."/>
            <person name="Zwiers L.-H."/>
            <person name="Turgeon B."/>
            <person name="Goodwin S."/>
            <person name="Spatafora J."/>
            <person name="Crous P."/>
            <person name="Grigoriev I."/>
        </authorList>
    </citation>
    <scope>NUCLEOTIDE SEQUENCE</scope>
    <source>
        <strain evidence="11">CBS 262.69</strain>
    </source>
</reference>
<dbReference type="Pfam" id="PF09329">
    <property type="entry name" value="zf-primase"/>
    <property type="match status" value="1"/>
</dbReference>
<feature type="region of interest" description="Disordered" evidence="8">
    <location>
        <begin position="98"/>
        <end position="292"/>
    </location>
</feature>
<dbReference type="Gene3D" id="2.40.50.140">
    <property type="entry name" value="Nucleic acid-binding proteins"/>
    <property type="match status" value="1"/>
</dbReference>
<dbReference type="GO" id="GO:0003697">
    <property type="term" value="F:single-stranded DNA binding"/>
    <property type="evidence" value="ECO:0007669"/>
    <property type="project" value="InterPro"/>
</dbReference>
<dbReference type="EMBL" id="ML996700">
    <property type="protein sequence ID" value="KAF2398259.1"/>
    <property type="molecule type" value="Genomic_DNA"/>
</dbReference>
<dbReference type="InterPro" id="IPR012340">
    <property type="entry name" value="NA-bd_OB-fold"/>
</dbReference>
<feature type="compositionally biased region" description="Gly residues" evidence="8">
    <location>
        <begin position="656"/>
        <end position="668"/>
    </location>
</feature>
<sequence>MSAFGLSPKAKLPPKEPQWPPRSPHEALLASPSGRKKYQRRREDVSPSPSPRRPAPSRMMPASVDGTADDPDVDEEEDEETLQLHLAAIEARLKLKRLQQAKAKKAASTADSAPQVHPTPNPPRPPAFTRPRPRTPEPEIQVPLSPTRRPPKSPARVLLGIDKGLRAKDVSLKRPAGSRPTGVAPSTGVISTAPRNHPWAKPAVPTEKPKSFSERIAEQRASDAAQTARAARVQKARSTGFGLARQADDPFTDSSRAASAQSELSGRGGRARTLARTAGERPGSSSSAASAASMPASSVTSASTATAPTSVGSVPAAPAAAAPGAATDSFDSYSGLHLSRRTISHTDLTRHVHEKELYTLPRLLHEVKAPDYDPPDCENDYIVLGIIASKSTPLNHKSAPKTSSSAPDPDEAKPKFMVLRLTDLKWEIDLFLFDTGFTRFYKLQPGTLIAVLNPGIMPPRDRDTGAFSLKLASCEDTVLEIGTARDLGHCTALKKDSQPCGAWIDARKTTVCEYHIGLQVDKARKGRQALNNSTSFPLTGLTYDRNKGGRGGGRGRGGWRGGGGWEGKGELKREGRHYDSFLNEAMYIAPREYSRSSASLLDGDDTATLDADARAARAATRAREAAREAELAARLGGGAFGGGVGGDYLASRAGRINGGGPTGGGGAGREGREGGGPELPPPKDAASLGLLGKKAVDVSLAPAAGKRKRVVTGGTAEPVGWAGARWRNLAPTGRAGAGAGAAGGVVGTIPDLFAAAAAGGKVGGEKDGEKNASPRKRARFMLAEKGIREPGRESLGAGVVMGDDDDDLEIIGL</sequence>
<evidence type="ECO:0000256" key="6">
    <source>
        <dbReference type="ARBA" id="ARBA00022833"/>
    </source>
</evidence>
<feature type="domain" description="MCM10 OB-fold" evidence="10">
    <location>
        <begin position="333"/>
        <end position="472"/>
    </location>
</feature>
<accession>A0A6G1HQY7</accession>
<feature type="compositionally biased region" description="Pro residues" evidence="8">
    <location>
        <begin position="117"/>
        <end position="128"/>
    </location>
</feature>
<keyword evidence="12" id="KW-1185">Reference proteome</keyword>
<dbReference type="GO" id="GO:0043596">
    <property type="term" value="C:nuclear replication fork"/>
    <property type="evidence" value="ECO:0007669"/>
    <property type="project" value="TreeGrafter"/>
</dbReference>
<evidence type="ECO:0000256" key="2">
    <source>
        <dbReference type="ARBA" id="ARBA00009679"/>
    </source>
</evidence>
<comment type="similarity">
    <text evidence="2">Belongs to the MCM10 family.</text>
</comment>
<evidence type="ECO:0000259" key="10">
    <source>
        <dbReference type="Pfam" id="PF22379"/>
    </source>
</evidence>
<dbReference type="GO" id="GO:0006270">
    <property type="term" value="P:DNA replication initiation"/>
    <property type="evidence" value="ECO:0007669"/>
    <property type="project" value="InterPro"/>
</dbReference>
<organism evidence="11 12">
    <name type="scientific">Trichodelitschia bisporula</name>
    <dbReference type="NCBI Taxonomy" id="703511"/>
    <lineage>
        <taxon>Eukaryota</taxon>
        <taxon>Fungi</taxon>
        <taxon>Dikarya</taxon>
        <taxon>Ascomycota</taxon>
        <taxon>Pezizomycotina</taxon>
        <taxon>Dothideomycetes</taxon>
        <taxon>Dothideomycetes incertae sedis</taxon>
        <taxon>Phaeotrichales</taxon>
        <taxon>Phaeotrichaceae</taxon>
        <taxon>Trichodelitschia</taxon>
    </lineage>
</organism>
<evidence type="ECO:0000256" key="7">
    <source>
        <dbReference type="ARBA" id="ARBA00023242"/>
    </source>
</evidence>
<keyword evidence="7" id="KW-0539">Nucleus</keyword>
<feature type="compositionally biased region" description="Low complexity" evidence="8">
    <location>
        <begin position="271"/>
        <end position="292"/>
    </location>
</feature>
<evidence type="ECO:0000313" key="12">
    <source>
        <dbReference type="Proteomes" id="UP000799640"/>
    </source>
</evidence>
<gene>
    <name evidence="11" type="ORF">EJ06DRAFT_583548</name>
</gene>